<dbReference type="GO" id="GO:0006384">
    <property type="term" value="P:transcription initiation at RNA polymerase III promoter"/>
    <property type="evidence" value="ECO:0007669"/>
    <property type="project" value="EnsemblFungi"/>
</dbReference>
<dbReference type="GO" id="GO:0005736">
    <property type="term" value="C:RNA polymerase I complex"/>
    <property type="evidence" value="ECO:0007669"/>
    <property type="project" value="EnsemblFungi"/>
</dbReference>
<dbReference type="GO" id="GO:0006386">
    <property type="term" value="P:termination of RNA polymerase III transcription"/>
    <property type="evidence" value="ECO:0007669"/>
    <property type="project" value="EnsemblFungi"/>
</dbReference>
<reference evidence="5 6" key="1">
    <citation type="submission" date="2015-03" db="EMBL/GenBank/DDBJ databases">
        <authorList>
            <person name="Radwan O."/>
            <person name="Al-Naeli F.A."/>
            <person name="Rendon G.A."/>
            <person name="Fields C."/>
        </authorList>
    </citation>
    <scope>NUCLEOTIDE SEQUENCE [LARGE SCALE GENOMIC DNA]</scope>
    <source>
        <strain evidence="5">CR-DP1</strain>
    </source>
</reference>
<organism evidence="5 6">
    <name type="scientific">Thielaviopsis punctulata</name>
    <dbReference type="NCBI Taxonomy" id="72032"/>
    <lineage>
        <taxon>Eukaryota</taxon>
        <taxon>Fungi</taxon>
        <taxon>Dikarya</taxon>
        <taxon>Ascomycota</taxon>
        <taxon>Pezizomycotina</taxon>
        <taxon>Sordariomycetes</taxon>
        <taxon>Hypocreomycetidae</taxon>
        <taxon>Microascales</taxon>
        <taxon>Ceratocystidaceae</taxon>
        <taxon>Thielaviopsis</taxon>
    </lineage>
</organism>
<evidence type="ECO:0000256" key="2">
    <source>
        <dbReference type="ARBA" id="ARBA00008912"/>
    </source>
</evidence>
<gene>
    <name evidence="5" type="ORF">TD95_003025</name>
</gene>
<dbReference type="FunFam" id="2.40.50.140:FF:000191">
    <property type="entry name" value="DNA-directed RNA polymerases I, II, and III subunit RPABC3"/>
    <property type="match status" value="1"/>
</dbReference>
<evidence type="ECO:0000256" key="3">
    <source>
        <dbReference type="ARBA" id="ARBA00023242"/>
    </source>
</evidence>
<comment type="similarity">
    <text evidence="2 4">Belongs to the eukaryotic RPB8 RNA polymerase subunit family.</text>
</comment>
<dbReference type="Proteomes" id="UP000033483">
    <property type="component" value="Unassembled WGS sequence"/>
</dbReference>
<dbReference type="InterPro" id="IPR012340">
    <property type="entry name" value="NA-bd_OB-fold"/>
</dbReference>
<dbReference type="GO" id="GO:0006361">
    <property type="term" value="P:transcription initiation at RNA polymerase I promoter"/>
    <property type="evidence" value="ECO:0007669"/>
    <property type="project" value="EnsemblFungi"/>
</dbReference>
<name>A0A0F4ZEJ0_9PEZI</name>
<dbReference type="GO" id="GO:0003968">
    <property type="term" value="F:RNA-directed RNA polymerase activity"/>
    <property type="evidence" value="ECO:0007669"/>
    <property type="project" value="EnsemblFungi"/>
</dbReference>
<dbReference type="GO" id="GO:0006368">
    <property type="term" value="P:transcription elongation by RNA polymerase II"/>
    <property type="evidence" value="ECO:0007669"/>
    <property type="project" value="EnsemblFungi"/>
</dbReference>
<dbReference type="GO" id="GO:0006362">
    <property type="term" value="P:transcription elongation by RNA polymerase I"/>
    <property type="evidence" value="ECO:0007669"/>
    <property type="project" value="EnsemblFungi"/>
</dbReference>
<comment type="function">
    <text evidence="4">DNA-dependent RNA polymerase catalyzes the transcription of DNA into RNA using the four ribonucleoside triphosphates as substrates. Common component of RNA polymerases I, II and III which synthesize ribosomal RNA precursors, mRNA precursors and many functional non-coding RNAs, and small RNAs, such as 5S rRNA and tRNAs, respectively.</text>
</comment>
<dbReference type="InterPro" id="IPR005570">
    <property type="entry name" value="RPABC3"/>
</dbReference>
<keyword evidence="6" id="KW-1185">Reference proteome</keyword>
<dbReference type="GO" id="GO:0042797">
    <property type="term" value="P:tRNA transcription by RNA polymerase III"/>
    <property type="evidence" value="ECO:0007669"/>
    <property type="project" value="EnsemblFungi"/>
</dbReference>
<evidence type="ECO:0000256" key="1">
    <source>
        <dbReference type="ARBA" id="ARBA00004123"/>
    </source>
</evidence>
<dbReference type="GO" id="GO:0006363">
    <property type="term" value="P:termination of RNA polymerase I transcription"/>
    <property type="evidence" value="ECO:0007669"/>
    <property type="project" value="EnsemblFungi"/>
</dbReference>
<evidence type="ECO:0000256" key="4">
    <source>
        <dbReference type="PIRNR" id="PIRNR000779"/>
    </source>
</evidence>
<evidence type="ECO:0000313" key="5">
    <source>
        <dbReference type="EMBL" id="KKA28318.1"/>
    </source>
</evidence>
<dbReference type="AlphaFoldDB" id="A0A0F4ZEJ0"/>
<evidence type="ECO:0000313" key="6">
    <source>
        <dbReference type="Proteomes" id="UP000033483"/>
    </source>
</evidence>
<dbReference type="PIRSF" id="PIRSF000779">
    <property type="entry name" value="RNA_pol_Rpb8"/>
    <property type="match status" value="1"/>
</dbReference>
<protein>
    <recommendedName>
        <fullName evidence="4">DNA-directed RNA polymerases I, II, and III subunit RPABC3</fullName>
    </recommendedName>
</protein>
<dbReference type="PANTHER" id="PTHR10917">
    <property type="entry name" value="DNA-DIRECTED RNA POLYMERASES I, II, AND III SUBUNIT RPABC3"/>
    <property type="match status" value="1"/>
</dbReference>
<dbReference type="GO" id="GO:0005666">
    <property type="term" value="C:RNA polymerase III complex"/>
    <property type="evidence" value="ECO:0007669"/>
    <property type="project" value="EnsemblFungi"/>
</dbReference>
<proteinExistence type="inferred from homology"/>
<dbReference type="GO" id="GO:0005665">
    <property type="term" value="C:RNA polymerase II, core complex"/>
    <property type="evidence" value="ECO:0007669"/>
    <property type="project" value="UniProtKB-UniRule"/>
</dbReference>
<dbReference type="PANTHER" id="PTHR10917:SF0">
    <property type="entry name" value="DNA-DIRECTED RNA POLYMERASES I, II, AND III SUBUNIT RPABC3"/>
    <property type="match status" value="1"/>
</dbReference>
<dbReference type="Gene3D" id="2.40.50.140">
    <property type="entry name" value="Nucleic acid-binding proteins"/>
    <property type="match status" value="1"/>
</dbReference>
<dbReference type="SMART" id="SM00658">
    <property type="entry name" value="RPOL8c"/>
    <property type="match status" value="1"/>
</dbReference>
<comment type="subcellular location">
    <subcellularLocation>
        <location evidence="1">Nucleus</location>
    </subcellularLocation>
</comment>
<dbReference type="Pfam" id="PF03870">
    <property type="entry name" value="RNA_pol_Rpb8"/>
    <property type="match status" value="1"/>
</dbReference>
<dbReference type="GO" id="GO:0003899">
    <property type="term" value="F:DNA-directed RNA polymerase activity"/>
    <property type="evidence" value="ECO:0007669"/>
    <property type="project" value="UniProtKB-UniRule"/>
</dbReference>
<dbReference type="OrthoDB" id="20018at2759"/>
<comment type="caution">
    <text evidence="5">The sequence shown here is derived from an EMBL/GenBank/DDBJ whole genome shotgun (WGS) entry which is preliminary data.</text>
</comment>
<sequence>MSGNGSDATLFEEGFTVTEIDQSKYDRVARISAKSADESVVLTLDINVELLTLAVGQNISVMIATSLALDGSKSEEKGWRDPTKGNNPPETTLADLYDYVCYGKIYKFEDGDDGKNIKVYASFGGLLLSLDGPYKKLTSLRVDYIYFLLKK</sequence>
<keyword evidence="3 4" id="KW-0539">Nucleus</keyword>
<dbReference type="GO" id="GO:0006367">
    <property type="term" value="P:transcription initiation at RNA polymerase II promoter"/>
    <property type="evidence" value="ECO:0007669"/>
    <property type="project" value="EnsemblFungi"/>
</dbReference>
<dbReference type="EMBL" id="LAEV01001354">
    <property type="protein sequence ID" value="KKA28318.1"/>
    <property type="molecule type" value="Genomic_DNA"/>
</dbReference>
<dbReference type="SUPFAM" id="SSF50249">
    <property type="entry name" value="Nucleic acid-binding proteins"/>
    <property type="match status" value="1"/>
</dbReference>
<accession>A0A0F4ZEJ0</accession>